<evidence type="ECO:0000256" key="1">
    <source>
        <dbReference type="SAM" id="MobiDB-lite"/>
    </source>
</evidence>
<proteinExistence type="predicted"/>
<dbReference type="InterPro" id="IPR036397">
    <property type="entry name" value="RNaseH_sf"/>
</dbReference>
<protein>
    <submittedName>
        <fullName evidence="3">Transposase</fullName>
    </submittedName>
</protein>
<feature type="compositionally biased region" description="Basic and acidic residues" evidence="1">
    <location>
        <begin position="894"/>
        <end position="906"/>
    </location>
</feature>
<sequence length="912" mass="104035">MKYIDTDALLRMTETLALTHEGRDYVRQSILNEGPSRKVESKVGNVVTKYVNRLTNVSETAESLVEYAAAMSYEMSLATDYYASQPPPIHYRQTVHRLMKGRESTYNSPTQYTADFLVVEDGQVFVDEWKTEAELQTLVAKQPYRYQNDSGVWKCPERQDEFGRLGITYRLRANTEISPTLRDNVEYLQTYIASEAAPVPGTNLECILTVLKDSALESTTIEQLMSRSCGLEVSASGEHVQVQYFTIDHVHKALVDRQILADWEEDLFGEQHRAIVCLSQKALDALRSSRPARHLVQWQVDFALREGAIFELDSETFEIHTVSPDDVHLVSEGGKALSISRREFARRFGTDIRPVRQDGDSPTESLRHVTVKELNQATNRRLQVNAFRLGKNVGAASRRSLQRWTQLIRLAGTSDVAQIIALLPKVRRGNRTKRYDPAHDELLSKVEADGNTPTNPTGKFSYKQYVTACEKAGLKPLSTKWYYHQSKALKDTTLRLGARRAYQLQAQVLNLERGDSIQGLHPFHVVHIDHTQLDCYVVIRTRHGEKRKIRPWLTVAFDAYSRTVLALYISAHPPNFASVMMVLREMVSRHRRKPDILIVDNGAEFRSDAMHYWCVSFNIHLRFRPAHHPRFGSVLERWFGTSNTECIHNLIGNTKATKHVRTMTKSVNPLNADLLDFPVLHALLDYYAYHVYNTAPHSATHVSPADALAFGYERTGNRPHQQVEYDEDFYLRTCIPFTRGGARLVKSDGVLFYEIPYFHEKLSHAIGMKLPAVYDPWNCGHIYVALGGEWLKCVCKLTAKLEKLSHWELRYVFDAIRVVTKDAKKSGVNNRVITLEIIERFIDAYLDGRLNEIASPSNRNRRSPPPDNNLHEISETPAPENTPLADDALTDTHPPAREEKDDHADVEILEQF</sequence>
<dbReference type="EMBL" id="CABPSK010000001">
    <property type="protein sequence ID" value="VVD62246.1"/>
    <property type="molecule type" value="Genomic_DNA"/>
</dbReference>
<feature type="region of interest" description="Disordered" evidence="1">
    <location>
        <begin position="854"/>
        <end position="912"/>
    </location>
</feature>
<evidence type="ECO:0000313" key="3">
    <source>
        <dbReference type="EMBL" id="VVD62246.1"/>
    </source>
</evidence>
<gene>
    <name evidence="3" type="ORF">PPN31114_00160</name>
</gene>
<dbReference type="Pfam" id="PF00665">
    <property type="entry name" value="rve"/>
    <property type="match status" value="1"/>
</dbReference>
<dbReference type="OrthoDB" id="5439087at2"/>
<dbReference type="AlphaFoldDB" id="A0A5E4RFU9"/>
<feature type="domain" description="Integrase catalytic" evidence="2">
    <location>
        <begin position="518"/>
        <end position="712"/>
    </location>
</feature>
<dbReference type="SUPFAM" id="SSF53098">
    <property type="entry name" value="Ribonuclease H-like"/>
    <property type="match status" value="1"/>
</dbReference>
<dbReference type="Pfam" id="PF09299">
    <property type="entry name" value="Mu-transpos_C"/>
    <property type="match status" value="1"/>
</dbReference>
<dbReference type="PROSITE" id="PS50994">
    <property type="entry name" value="INTEGRASE"/>
    <property type="match status" value="1"/>
</dbReference>
<reference evidence="3 4" key="1">
    <citation type="submission" date="2019-08" db="EMBL/GenBank/DDBJ databases">
        <authorList>
            <person name="Peeters C."/>
        </authorList>
    </citation>
    <scope>NUCLEOTIDE SEQUENCE [LARGE SCALE GENOMIC DNA]</scope>
    <source>
        <strain evidence="3 4">LMG 31114</strain>
    </source>
</reference>
<accession>A0A5E4RFU9</accession>
<organism evidence="3 4">
    <name type="scientific">Pandoraea pneumonica</name>
    <dbReference type="NCBI Taxonomy" id="2508299"/>
    <lineage>
        <taxon>Bacteria</taxon>
        <taxon>Pseudomonadati</taxon>
        <taxon>Pseudomonadota</taxon>
        <taxon>Betaproteobacteria</taxon>
        <taxon>Burkholderiales</taxon>
        <taxon>Burkholderiaceae</taxon>
        <taxon>Pandoraea</taxon>
    </lineage>
</organism>
<evidence type="ECO:0000313" key="4">
    <source>
        <dbReference type="Proteomes" id="UP000366945"/>
    </source>
</evidence>
<dbReference type="InterPro" id="IPR012337">
    <property type="entry name" value="RNaseH-like_sf"/>
</dbReference>
<name>A0A5E4RFU9_9BURK</name>
<dbReference type="InterPro" id="IPR015378">
    <property type="entry name" value="Transposase-like_Mu_C"/>
</dbReference>
<evidence type="ECO:0000259" key="2">
    <source>
        <dbReference type="PROSITE" id="PS50994"/>
    </source>
</evidence>
<dbReference type="GO" id="GO:0003676">
    <property type="term" value="F:nucleic acid binding"/>
    <property type="evidence" value="ECO:0007669"/>
    <property type="project" value="InterPro"/>
</dbReference>
<dbReference type="RefSeq" id="WP_150677626.1">
    <property type="nucleotide sequence ID" value="NZ_CABPSK010000001.1"/>
</dbReference>
<keyword evidence="4" id="KW-1185">Reference proteome</keyword>
<dbReference type="GeneID" id="300402240"/>
<dbReference type="Proteomes" id="UP000366945">
    <property type="component" value="Unassembled WGS sequence"/>
</dbReference>
<dbReference type="GO" id="GO:0015074">
    <property type="term" value="P:DNA integration"/>
    <property type="evidence" value="ECO:0007669"/>
    <property type="project" value="InterPro"/>
</dbReference>
<dbReference type="Gene3D" id="3.30.420.10">
    <property type="entry name" value="Ribonuclease H-like superfamily/Ribonuclease H"/>
    <property type="match status" value="1"/>
</dbReference>
<dbReference type="InterPro" id="IPR001584">
    <property type="entry name" value="Integrase_cat-core"/>
</dbReference>